<accession>A0A2H3E3Q4</accession>
<evidence type="ECO:0000313" key="1">
    <source>
        <dbReference type="EMBL" id="PBK95967.1"/>
    </source>
</evidence>
<protein>
    <submittedName>
        <fullName evidence="1">Uncharacterized protein</fullName>
    </submittedName>
</protein>
<gene>
    <name evidence="1" type="ORF">ARMGADRAFT_755301</name>
</gene>
<sequence length="134" mass="14460">MAMANACTTFVGLSGSSAGRCQSELRIIAYGSSRTSTGACLSCVTCDICAVNISIPVKPAAEQPGIPRSLGYVYFAQSPSRPVHISSKYLPSCHRWANIGKRSAWWLYAPRRVAYSSISLVRDHECSSTCHAQL</sequence>
<dbReference type="InParanoid" id="A0A2H3E3Q4"/>
<evidence type="ECO:0000313" key="2">
    <source>
        <dbReference type="Proteomes" id="UP000217790"/>
    </source>
</evidence>
<reference evidence="2" key="1">
    <citation type="journal article" date="2017" name="Nat. Ecol. Evol.">
        <title>Genome expansion and lineage-specific genetic innovations in the forest pathogenic fungi Armillaria.</title>
        <authorList>
            <person name="Sipos G."/>
            <person name="Prasanna A.N."/>
            <person name="Walter M.C."/>
            <person name="O'Connor E."/>
            <person name="Balint B."/>
            <person name="Krizsan K."/>
            <person name="Kiss B."/>
            <person name="Hess J."/>
            <person name="Varga T."/>
            <person name="Slot J."/>
            <person name="Riley R."/>
            <person name="Boka B."/>
            <person name="Rigling D."/>
            <person name="Barry K."/>
            <person name="Lee J."/>
            <person name="Mihaltcheva S."/>
            <person name="LaButti K."/>
            <person name="Lipzen A."/>
            <person name="Waldron R."/>
            <person name="Moloney N.M."/>
            <person name="Sperisen C."/>
            <person name="Kredics L."/>
            <person name="Vagvoelgyi C."/>
            <person name="Patrignani A."/>
            <person name="Fitzpatrick D."/>
            <person name="Nagy I."/>
            <person name="Doyle S."/>
            <person name="Anderson J.B."/>
            <person name="Grigoriev I.V."/>
            <person name="Gueldener U."/>
            <person name="Muensterkoetter M."/>
            <person name="Nagy L.G."/>
        </authorList>
    </citation>
    <scope>NUCLEOTIDE SEQUENCE [LARGE SCALE GENOMIC DNA]</scope>
    <source>
        <strain evidence="2">Ar21-2</strain>
    </source>
</reference>
<dbReference type="AlphaFoldDB" id="A0A2H3E3Q4"/>
<keyword evidence="2" id="KW-1185">Reference proteome</keyword>
<name>A0A2H3E3Q4_ARMGA</name>
<dbReference type="EMBL" id="KZ293651">
    <property type="protein sequence ID" value="PBK95967.1"/>
    <property type="molecule type" value="Genomic_DNA"/>
</dbReference>
<dbReference type="Proteomes" id="UP000217790">
    <property type="component" value="Unassembled WGS sequence"/>
</dbReference>
<proteinExistence type="predicted"/>
<organism evidence="1 2">
    <name type="scientific">Armillaria gallica</name>
    <name type="common">Bulbous honey fungus</name>
    <name type="synonym">Armillaria bulbosa</name>
    <dbReference type="NCBI Taxonomy" id="47427"/>
    <lineage>
        <taxon>Eukaryota</taxon>
        <taxon>Fungi</taxon>
        <taxon>Dikarya</taxon>
        <taxon>Basidiomycota</taxon>
        <taxon>Agaricomycotina</taxon>
        <taxon>Agaricomycetes</taxon>
        <taxon>Agaricomycetidae</taxon>
        <taxon>Agaricales</taxon>
        <taxon>Marasmiineae</taxon>
        <taxon>Physalacriaceae</taxon>
        <taxon>Armillaria</taxon>
    </lineage>
</organism>